<dbReference type="InterPro" id="IPR002347">
    <property type="entry name" value="SDR_fam"/>
</dbReference>
<dbReference type="Pfam" id="PF00106">
    <property type="entry name" value="adh_short"/>
    <property type="match status" value="1"/>
</dbReference>
<dbReference type="GO" id="GO:0005737">
    <property type="term" value="C:cytoplasm"/>
    <property type="evidence" value="ECO:0007669"/>
    <property type="project" value="TreeGrafter"/>
</dbReference>
<evidence type="ECO:0000256" key="2">
    <source>
        <dbReference type="ARBA" id="ARBA00023002"/>
    </source>
</evidence>
<evidence type="ECO:0000313" key="5">
    <source>
        <dbReference type="Proteomes" id="UP000794436"/>
    </source>
</evidence>
<dbReference type="AlphaFoldDB" id="A0A8K1CKN0"/>
<dbReference type="Proteomes" id="UP000794436">
    <property type="component" value="Unassembled WGS sequence"/>
</dbReference>
<keyword evidence="2" id="KW-0560">Oxidoreductase</keyword>
<dbReference type="OrthoDB" id="37659at2759"/>
<comment type="caution">
    <text evidence="4">The sequence shown here is derived from an EMBL/GenBank/DDBJ whole genome shotgun (WGS) entry which is preliminary data.</text>
</comment>
<reference evidence="4" key="1">
    <citation type="submission" date="2019-03" db="EMBL/GenBank/DDBJ databases">
        <title>Long read genome sequence of the mycoparasitic Pythium oligandrum ATCC 38472 isolated from sugarbeet rhizosphere.</title>
        <authorList>
            <person name="Gaulin E."/>
        </authorList>
    </citation>
    <scope>NUCLEOTIDE SEQUENCE</scope>
    <source>
        <strain evidence="4">ATCC 38472_TT</strain>
    </source>
</reference>
<dbReference type="PANTHER" id="PTHR44229:SF4">
    <property type="entry name" value="15-HYDROXYPROSTAGLANDIN DEHYDROGENASE [NAD(+)]"/>
    <property type="match status" value="1"/>
</dbReference>
<accession>A0A8K1CKN0</accession>
<proteinExistence type="inferred from homology"/>
<dbReference type="Gene3D" id="3.40.50.720">
    <property type="entry name" value="NAD(P)-binding Rossmann-like Domain"/>
    <property type="match status" value="1"/>
</dbReference>
<dbReference type="SUPFAM" id="SSF51735">
    <property type="entry name" value="NAD(P)-binding Rossmann-fold domains"/>
    <property type="match status" value="1"/>
</dbReference>
<dbReference type="PRINTS" id="PR00081">
    <property type="entry name" value="GDHRDH"/>
</dbReference>
<dbReference type="PRINTS" id="PR00080">
    <property type="entry name" value="SDRFAMILY"/>
</dbReference>
<keyword evidence="5" id="KW-1185">Reference proteome</keyword>
<dbReference type="EMBL" id="SPLM01000038">
    <property type="protein sequence ID" value="TMW64819.1"/>
    <property type="molecule type" value="Genomic_DNA"/>
</dbReference>
<evidence type="ECO:0000256" key="1">
    <source>
        <dbReference type="ARBA" id="ARBA00006484"/>
    </source>
</evidence>
<sequence>MQLQDIVGIVTGGAAGIGRALAETILSAGGNVLITDINTSLLETTGQELAAKFGKANVGWTQQNVVEMDSFHRIFDVATNHFKKPVNLLINNAGIGGDLDFWKGDAPRNWEDVITIDLTAVIRGSQVAIQQFRKHLGGNEGVVINVSSAAGFMATPFFPQYGAAKAGVIGFTRSCHPLKKQHNIRVVALCPAFVDSALSKLAIEVSPKLIQRLGGVMDVSKVVDGFEMALNDPNNSGRCILIVPTGSSYFPFAGDKHLYPEAKL</sequence>
<gene>
    <name evidence="4" type="ORF">Poli38472_008986</name>
</gene>
<evidence type="ECO:0000313" key="4">
    <source>
        <dbReference type="EMBL" id="TMW64819.1"/>
    </source>
</evidence>
<evidence type="ECO:0000256" key="3">
    <source>
        <dbReference type="RuleBase" id="RU000363"/>
    </source>
</evidence>
<name>A0A8K1CKN0_PYTOL</name>
<dbReference type="InterPro" id="IPR036291">
    <property type="entry name" value="NAD(P)-bd_dom_sf"/>
</dbReference>
<comment type="similarity">
    <text evidence="1 3">Belongs to the short-chain dehydrogenases/reductases (SDR) family.</text>
</comment>
<protein>
    <submittedName>
        <fullName evidence="4">Uncharacterized protein</fullName>
    </submittedName>
</protein>
<dbReference type="PANTHER" id="PTHR44229">
    <property type="entry name" value="15-HYDROXYPROSTAGLANDIN DEHYDROGENASE [NAD(+)]"/>
    <property type="match status" value="1"/>
</dbReference>
<dbReference type="GO" id="GO:0016616">
    <property type="term" value="F:oxidoreductase activity, acting on the CH-OH group of donors, NAD or NADP as acceptor"/>
    <property type="evidence" value="ECO:0007669"/>
    <property type="project" value="TreeGrafter"/>
</dbReference>
<organism evidence="4 5">
    <name type="scientific">Pythium oligandrum</name>
    <name type="common">Mycoparasitic fungus</name>
    <dbReference type="NCBI Taxonomy" id="41045"/>
    <lineage>
        <taxon>Eukaryota</taxon>
        <taxon>Sar</taxon>
        <taxon>Stramenopiles</taxon>
        <taxon>Oomycota</taxon>
        <taxon>Peronosporomycetes</taxon>
        <taxon>Pythiales</taxon>
        <taxon>Pythiaceae</taxon>
        <taxon>Pythium</taxon>
    </lineage>
</organism>